<dbReference type="EMBL" id="GGEC01010292">
    <property type="protein sequence ID" value="MBW90775.1"/>
    <property type="molecule type" value="Transcribed_RNA"/>
</dbReference>
<accession>A0A2P2JBB3</accession>
<evidence type="ECO:0000313" key="1">
    <source>
        <dbReference type="EMBL" id="MBW90775.1"/>
    </source>
</evidence>
<organism evidence="1">
    <name type="scientific">Rhizophora mucronata</name>
    <name type="common">Asiatic mangrove</name>
    <dbReference type="NCBI Taxonomy" id="61149"/>
    <lineage>
        <taxon>Eukaryota</taxon>
        <taxon>Viridiplantae</taxon>
        <taxon>Streptophyta</taxon>
        <taxon>Embryophyta</taxon>
        <taxon>Tracheophyta</taxon>
        <taxon>Spermatophyta</taxon>
        <taxon>Magnoliopsida</taxon>
        <taxon>eudicotyledons</taxon>
        <taxon>Gunneridae</taxon>
        <taxon>Pentapetalae</taxon>
        <taxon>rosids</taxon>
        <taxon>fabids</taxon>
        <taxon>Malpighiales</taxon>
        <taxon>Rhizophoraceae</taxon>
        <taxon>Rhizophora</taxon>
    </lineage>
</organism>
<proteinExistence type="predicted"/>
<reference evidence="1" key="1">
    <citation type="submission" date="2018-02" db="EMBL/GenBank/DDBJ databases">
        <title>Rhizophora mucronata_Transcriptome.</title>
        <authorList>
            <person name="Meera S.P."/>
            <person name="Sreeshan A."/>
            <person name="Augustine A."/>
        </authorList>
    </citation>
    <scope>NUCLEOTIDE SEQUENCE</scope>
    <source>
        <tissue evidence="1">Leaf</tissue>
    </source>
</reference>
<name>A0A2P2JBB3_RHIMU</name>
<sequence>MNGFFSMSILCIPVDHFIPCHSIFIRHHIKELPSFIYIPAFAIHVNESTAYKEVIYVPLFCYMSVKLSS</sequence>
<dbReference type="AlphaFoldDB" id="A0A2P2JBB3"/>
<protein>
    <submittedName>
        <fullName evidence="1">Uncharacterized protein</fullName>
    </submittedName>
</protein>